<gene>
    <name evidence="2" type="ORF">Tci_868588</name>
</gene>
<feature type="signal peptide" evidence="1">
    <location>
        <begin position="1"/>
        <end position="21"/>
    </location>
</feature>
<dbReference type="EMBL" id="BKCJ011161289">
    <property type="protein sequence ID" value="GFC96618.1"/>
    <property type="molecule type" value="Genomic_DNA"/>
</dbReference>
<sequence length="86" mass="9853">MTSLLLPSSLILVTKVHYTSTLACLWTTCINRGELWLLSLTSAFLEDFAFQIDNKQLKKGRRKIMPYTRGKGSQRKKFADTLKETV</sequence>
<dbReference type="AlphaFoldDB" id="A0A699SHH4"/>
<proteinExistence type="predicted"/>
<reference evidence="2" key="1">
    <citation type="journal article" date="2019" name="Sci. Rep.">
        <title>Draft genome of Tanacetum cinerariifolium, the natural source of mosquito coil.</title>
        <authorList>
            <person name="Yamashiro T."/>
            <person name="Shiraishi A."/>
            <person name="Satake H."/>
            <person name="Nakayama K."/>
        </authorList>
    </citation>
    <scope>NUCLEOTIDE SEQUENCE</scope>
</reference>
<evidence type="ECO:0000313" key="2">
    <source>
        <dbReference type="EMBL" id="GFC96618.1"/>
    </source>
</evidence>
<protein>
    <submittedName>
        <fullName evidence="2">Uncharacterized protein</fullName>
    </submittedName>
</protein>
<feature type="chain" id="PRO_5025558158" evidence="1">
    <location>
        <begin position="22"/>
        <end position="86"/>
    </location>
</feature>
<accession>A0A699SHH4</accession>
<keyword evidence="1" id="KW-0732">Signal</keyword>
<name>A0A699SHH4_TANCI</name>
<evidence type="ECO:0000256" key="1">
    <source>
        <dbReference type="SAM" id="SignalP"/>
    </source>
</evidence>
<comment type="caution">
    <text evidence="2">The sequence shown here is derived from an EMBL/GenBank/DDBJ whole genome shotgun (WGS) entry which is preliminary data.</text>
</comment>
<organism evidence="2">
    <name type="scientific">Tanacetum cinerariifolium</name>
    <name type="common">Dalmatian daisy</name>
    <name type="synonym">Chrysanthemum cinerariifolium</name>
    <dbReference type="NCBI Taxonomy" id="118510"/>
    <lineage>
        <taxon>Eukaryota</taxon>
        <taxon>Viridiplantae</taxon>
        <taxon>Streptophyta</taxon>
        <taxon>Embryophyta</taxon>
        <taxon>Tracheophyta</taxon>
        <taxon>Spermatophyta</taxon>
        <taxon>Magnoliopsida</taxon>
        <taxon>eudicotyledons</taxon>
        <taxon>Gunneridae</taxon>
        <taxon>Pentapetalae</taxon>
        <taxon>asterids</taxon>
        <taxon>campanulids</taxon>
        <taxon>Asterales</taxon>
        <taxon>Asteraceae</taxon>
        <taxon>Asteroideae</taxon>
        <taxon>Anthemideae</taxon>
        <taxon>Anthemidinae</taxon>
        <taxon>Tanacetum</taxon>
    </lineage>
</organism>